<reference evidence="2" key="2">
    <citation type="submission" date="2018-03" db="EMBL/GenBank/DDBJ databases">
        <title>The Triticum urartu genome reveals the dynamic nature of wheat genome evolution.</title>
        <authorList>
            <person name="Ling H."/>
            <person name="Ma B."/>
            <person name="Shi X."/>
            <person name="Liu H."/>
            <person name="Dong L."/>
            <person name="Sun H."/>
            <person name="Cao Y."/>
            <person name="Gao Q."/>
            <person name="Zheng S."/>
            <person name="Li Y."/>
            <person name="Yu Y."/>
            <person name="Du H."/>
            <person name="Qi M."/>
            <person name="Li Y."/>
            <person name="Yu H."/>
            <person name="Cui Y."/>
            <person name="Wang N."/>
            <person name="Chen C."/>
            <person name="Wu H."/>
            <person name="Zhao Y."/>
            <person name="Zhang J."/>
            <person name="Li Y."/>
            <person name="Zhou W."/>
            <person name="Zhang B."/>
            <person name="Hu W."/>
            <person name="Eijk M."/>
            <person name="Tang J."/>
            <person name="Witsenboer H."/>
            <person name="Zhao S."/>
            <person name="Li Z."/>
            <person name="Zhang A."/>
            <person name="Wang D."/>
            <person name="Liang C."/>
        </authorList>
    </citation>
    <scope>NUCLEOTIDE SEQUENCE [LARGE SCALE GENOMIC DNA]</scope>
    <source>
        <strain evidence="2">cv. G1812</strain>
    </source>
</reference>
<dbReference type="SUPFAM" id="SSF56672">
    <property type="entry name" value="DNA/RNA polymerases"/>
    <property type="match status" value="1"/>
</dbReference>
<keyword evidence="3" id="KW-1185">Reference proteome</keyword>
<dbReference type="AlphaFoldDB" id="A0A8R7Q748"/>
<protein>
    <recommendedName>
        <fullName evidence="1">Reverse transcriptase domain-containing protein</fullName>
    </recommendedName>
</protein>
<dbReference type="CDD" id="cd01650">
    <property type="entry name" value="RT_nLTR_like"/>
    <property type="match status" value="1"/>
</dbReference>
<sequence>MEQLHTGGFNSFEILNESILTLLPKKEGALHLRDFRPINLIHGAAKIFAKVLVVRLSPLLPKIITQAQCAFVNSRSIHENFKFVRSAARQLHQRKTKAILMKIDISKAFDTLSWEFLLEVLRRRGFGERWISWICGLLRTASTSILLNGVLGEPFMLGSGVRQGDPISPALFIIAMDTLHALMEWAKQHRLLSGIWLG</sequence>
<dbReference type="Proteomes" id="UP000015106">
    <property type="component" value="Chromosome 4"/>
</dbReference>
<evidence type="ECO:0000259" key="1">
    <source>
        <dbReference type="PROSITE" id="PS50878"/>
    </source>
</evidence>
<dbReference type="PANTHER" id="PTHR19446">
    <property type="entry name" value="REVERSE TRANSCRIPTASES"/>
    <property type="match status" value="1"/>
</dbReference>
<feature type="domain" description="Reverse transcriptase" evidence="1">
    <location>
        <begin position="4"/>
        <end position="198"/>
    </location>
</feature>
<evidence type="ECO:0000313" key="3">
    <source>
        <dbReference type="Proteomes" id="UP000015106"/>
    </source>
</evidence>
<dbReference type="InterPro" id="IPR000477">
    <property type="entry name" value="RT_dom"/>
</dbReference>
<proteinExistence type="predicted"/>
<dbReference type="PROSITE" id="PS50878">
    <property type="entry name" value="RT_POL"/>
    <property type="match status" value="1"/>
</dbReference>
<reference evidence="2" key="3">
    <citation type="submission" date="2022-06" db="UniProtKB">
        <authorList>
            <consortium name="EnsemblPlants"/>
        </authorList>
    </citation>
    <scope>IDENTIFICATION</scope>
</reference>
<dbReference type="InterPro" id="IPR043502">
    <property type="entry name" value="DNA/RNA_pol_sf"/>
</dbReference>
<reference evidence="3" key="1">
    <citation type="journal article" date="2013" name="Nature">
        <title>Draft genome of the wheat A-genome progenitor Triticum urartu.</title>
        <authorList>
            <person name="Ling H.Q."/>
            <person name="Zhao S."/>
            <person name="Liu D."/>
            <person name="Wang J."/>
            <person name="Sun H."/>
            <person name="Zhang C."/>
            <person name="Fan H."/>
            <person name="Li D."/>
            <person name="Dong L."/>
            <person name="Tao Y."/>
            <person name="Gao C."/>
            <person name="Wu H."/>
            <person name="Li Y."/>
            <person name="Cui Y."/>
            <person name="Guo X."/>
            <person name="Zheng S."/>
            <person name="Wang B."/>
            <person name="Yu K."/>
            <person name="Liang Q."/>
            <person name="Yang W."/>
            <person name="Lou X."/>
            <person name="Chen J."/>
            <person name="Feng M."/>
            <person name="Jian J."/>
            <person name="Zhang X."/>
            <person name="Luo G."/>
            <person name="Jiang Y."/>
            <person name="Liu J."/>
            <person name="Wang Z."/>
            <person name="Sha Y."/>
            <person name="Zhang B."/>
            <person name="Wu H."/>
            <person name="Tang D."/>
            <person name="Shen Q."/>
            <person name="Xue P."/>
            <person name="Zou S."/>
            <person name="Wang X."/>
            <person name="Liu X."/>
            <person name="Wang F."/>
            <person name="Yang Y."/>
            <person name="An X."/>
            <person name="Dong Z."/>
            <person name="Zhang K."/>
            <person name="Zhang X."/>
            <person name="Luo M.C."/>
            <person name="Dvorak J."/>
            <person name="Tong Y."/>
            <person name="Wang J."/>
            <person name="Yang H."/>
            <person name="Li Z."/>
            <person name="Wang D."/>
            <person name="Zhang A."/>
            <person name="Wang J."/>
        </authorList>
    </citation>
    <scope>NUCLEOTIDE SEQUENCE</scope>
    <source>
        <strain evidence="3">cv. G1812</strain>
    </source>
</reference>
<evidence type="ECO:0000313" key="2">
    <source>
        <dbReference type="EnsemblPlants" id="TuG1812G0400002562.01.T01.cds431899"/>
    </source>
</evidence>
<dbReference type="EnsemblPlants" id="TuG1812G0400002562.01.T01">
    <property type="protein sequence ID" value="TuG1812G0400002562.01.T01.cds431899"/>
    <property type="gene ID" value="TuG1812G0400002562.01"/>
</dbReference>
<dbReference type="Pfam" id="PF00078">
    <property type="entry name" value="RVT_1"/>
    <property type="match status" value="1"/>
</dbReference>
<name>A0A8R7Q748_TRIUA</name>
<dbReference type="Gramene" id="TuG1812G0400002562.01.T01">
    <property type="protein sequence ID" value="TuG1812G0400002562.01.T01.cds431899"/>
    <property type="gene ID" value="TuG1812G0400002562.01"/>
</dbReference>
<accession>A0A8R7Q748</accession>
<organism evidence="2 3">
    <name type="scientific">Triticum urartu</name>
    <name type="common">Red wild einkorn</name>
    <name type="synonym">Crithodium urartu</name>
    <dbReference type="NCBI Taxonomy" id="4572"/>
    <lineage>
        <taxon>Eukaryota</taxon>
        <taxon>Viridiplantae</taxon>
        <taxon>Streptophyta</taxon>
        <taxon>Embryophyta</taxon>
        <taxon>Tracheophyta</taxon>
        <taxon>Spermatophyta</taxon>
        <taxon>Magnoliopsida</taxon>
        <taxon>Liliopsida</taxon>
        <taxon>Poales</taxon>
        <taxon>Poaceae</taxon>
        <taxon>BOP clade</taxon>
        <taxon>Pooideae</taxon>
        <taxon>Triticodae</taxon>
        <taxon>Triticeae</taxon>
        <taxon>Triticinae</taxon>
        <taxon>Triticum</taxon>
    </lineage>
</organism>